<accession>A0AB36J648</accession>
<dbReference type="EMBL" id="MPTO01000064">
    <property type="protein sequence ID" value="OME08925.1"/>
    <property type="molecule type" value="Genomic_DNA"/>
</dbReference>
<evidence type="ECO:0000313" key="2">
    <source>
        <dbReference type="EMBL" id="OME08925.1"/>
    </source>
</evidence>
<sequence>MNEDNKEVSKRDLVSWRINKLNDFQSLNKWVNAQGNIQISLTTLVRHMIDRFGYRDITDIDIQKTMFLEPYSKDFQNIIAVMDDLKNKLSISNSSTELSVDAEISDEKNQDTSSAVTSIEAKKDVNSEKDNFYSTIDPSRL</sequence>
<proteinExistence type="predicted"/>
<dbReference type="RefSeq" id="WP_076139098.1">
    <property type="nucleotide sequence ID" value="NZ_MKQM01000110.1"/>
</dbReference>
<gene>
    <name evidence="2" type="ORF">BSK47_32130</name>
</gene>
<dbReference type="AlphaFoldDB" id="A0AB36J648"/>
<feature type="region of interest" description="Disordered" evidence="1">
    <location>
        <begin position="100"/>
        <end position="122"/>
    </location>
</feature>
<dbReference type="Proteomes" id="UP000187323">
    <property type="component" value="Unassembled WGS sequence"/>
</dbReference>
<reference evidence="2 3" key="1">
    <citation type="submission" date="2016-10" db="EMBL/GenBank/DDBJ databases">
        <title>Paenibacillus species isolates.</title>
        <authorList>
            <person name="Beno S.M."/>
        </authorList>
    </citation>
    <scope>NUCLEOTIDE SEQUENCE [LARGE SCALE GENOMIC DNA]</scope>
    <source>
        <strain evidence="2 3">FSL H7-0918</strain>
    </source>
</reference>
<name>A0AB36J648_9BACL</name>
<evidence type="ECO:0000256" key="1">
    <source>
        <dbReference type="SAM" id="MobiDB-lite"/>
    </source>
</evidence>
<comment type="caution">
    <text evidence="2">The sequence shown here is derived from an EMBL/GenBank/DDBJ whole genome shotgun (WGS) entry which is preliminary data.</text>
</comment>
<organism evidence="2 3">
    <name type="scientific">Paenibacillus odorifer</name>
    <dbReference type="NCBI Taxonomy" id="189426"/>
    <lineage>
        <taxon>Bacteria</taxon>
        <taxon>Bacillati</taxon>
        <taxon>Bacillota</taxon>
        <taxon>Bacilli</taxon>
        <taxon>Bacillales</taxon>
        <taxon>Paenibacillaceae</taxon>
        <taxon>Paenibacillus</taxon>
    </lineage>
</organism>
<evidence type="ECO:0000313" key="3">
    <source>
        <dbReference type="Proteomes" id="UP000187323"/>
    </source>
</evidence>
<protein>
    <submittedName>
        <fullName evidence="2">Uncharacterized protein</fullName>
    </submittedName>
</protein>